<evidence type="ECO:0000313" key="11">
    <source>
        <dbReference type="Proteomes" id="UP000515498"/>
    </source>
</evidence>
<evidence type="ECO:0000256" key="6">
    <source>
        <dbReference type="ARBA" id="ARBA00023136"/>
    </source>
</evidence>
<reference evidence="10 11" key="1">
    <citation type="submission" date="2020-07" db="EMBL/GenBank/DDBJ databases">
        <title>Draft genome sequence of four isobutane-metabolizing strains capable of cometabolically degrading diverse ether contaminants.</title>
        <authorList>
            <person name="Chen W."/>
            <person name="Faulkner N."/>
            <person name="Smith C."/>
            <person name="Hyman M."/>
        </authorList>
    </citation>
    <scope>NUCLEOTIDE SEQUENCE [LARGE SCALE GENOMIC DNA]</scope>
    <source>
        <strain evidence="10 11">2A</strain>
    </source>
</reference>
<keyword evidence="5 8" id="KW-1133">Transmembrane helix</keyword>
<dbReference type="PANTHER" id="PTHR30576:SF10">
    <property type="entry name" value="SLL5057 PROTEIN"/>
    <property type="match status" value="1"/>
</dbReference>
<dbReference type="InterPro" id="IPR017475">
    <property type="entry name" value="EPS_sugar_tfrase"/>
</dbReference>
<dbReference type="InterPro" id="IPR003362">
    <property type="entry name" value="Bact_transf"/>
</dbReference>
<dbReference type="GO" id="GO:0016780">
    <property type="term" value="F:phosphotransferase activity, for other substituted phosphate groups"/>
    <property type="evidence" value="ECO:0007669"/>
    <property type="project" value="TreeGrafter"/>
</dbReference>
<protein>
    <submittedName>
        <fullName evidence="10">Sugar transferase</fullName>
    </submittedName>
</protein>
<feature type="transmembrane region" description="Helical" evidence="8">
    <location>
        <begin position="154"/>
        <end position="173"/>
    </location>
</feature>
<dbReference type="PANTHER" id="PTHR30576">
    <property type="entry name" value="COLANIC BIOSYNTHESIS UDP-GLUCOSE LIPID CARRIER TRANSFERASE"/>
    <property type="match status" value="1"/>
</dbReference>
<feature type="domain" description="Bacterial sugar transferase" evidence="9">
    <location>
        <begin position="327"/>
        <end position="514"/>
    </location>
</feature>
<evidence type="ECO:0000256" key="4">
    <source>
        <dbReference type="ARBA" id="ARBA00022692"/>
    </source>
</evidence>
<feature type="transmembrane region" description="Helical" evidence="8">
    <location>
        <begin position="128"/>
        <end position="148"/>
    </location>
</feature>
<keyword evidence="3 10" id="KW-0808">Transferase</keyword>
<dbReference type="AlphaFoldDB" id="A0A7G8PEQ9"/>
<feature type="transmembrane region" description="Helical" evidence="8">
    <location>
        <begin position="329"/>
        <end position="353"/>
    </location>
</feature>
<evidence type="ECO:0000259" key="9">
    <source>
        <dbReference type="Pfam" id="PF02397"/>
    </source>
</evidence>
<evidence type="ECO:0000256" key="8">
    <source>
        <dbReference type="SAM" id="Phobius"/>
    </source>
</evidence>
<keyword evidence="4 8" id="KW-0812">Transmembrane</keyword>
<dbReference type="RefSeq" id="WP_187097106.1">
    <property type="nucleotide sequence ID" value="NZ_CP059894.1"/>
</dbReference>
<evidence type="ECO:0000256" key="1">
    <source>
        <dbReference type="ARBA" id="ARBA00004141"/>
    </source>
</evidence>
<dbReference type="EMBL" id="CP059894">
    <property type="protein sequence ID" value="QNJ92825.1"/>
    <property type="molecule type" value="Genomic_DNA"/>
</dbReference>
<sequence>MSHLNTVSQGPGKRAIAGQARRAEPAARRVVIPLSEVGSPPEAVTERLRWQRQYVTRLRVTDTAVVAGAVMLAQYVRFGSTVTSPGPVSHLVTAFSVVIAALWLSMLAGFHTRSAKVVGAGAEEYRRVVNASLATFGAMAIAELVVKLELSRGYLVVALPVGTLGLLLGRWVCRKVVVRERGKGRCRTAVLAVGERDAVAHLVDELVDNPSDGYHVVGVCIPGYRGVQGEFLTVAGLDIPIVGDENCAVPAIRTCGADTVAVAGTGHFGVHRVQRLIWELEPMGVDLMVSPGVVDVALSRLAMRPMSGLPLLQVEKPQYRGAKCFQKRAFDFCFALAALTATLPILVVAATAIKLTSRGPVFYAAERIGINGKPFSMLKFRSMVVGADQQLASLSTMNESDGLLFKIRDDPRVTPVGRILRRFSIDELPQFINVLRQEMSVVGPRPPLRPEVESYDCDVLRRLLVKPGITGLWQVSGRSDLSWDRSVRLDLSYVDNWSMVGDVLIIAKTLRAVLARTGAY</sequence>
<dbReference type="GO" id="GO:0016020">
    <property type="term" value="C:membrane"/>
    <property type="evidence" value="ECO:0007669"/>
    <property type="project" value="UniProtKB-SubCell"/>
</dbReference>
<feature type="transmembrane region" description="Helical" evidence="8">
    <location>
        <begin position="58"/>
        <end position="76"/>
    </location>
</feature>
<comment type="similarity">
    <text evidence="2">Belongs to the bacterial sugar transferase family.</text>
</comment>
<feature type="transmembrane region" description="Helical" evidence="8">
    <location>
        <begin position="88"/>
        <end position="107"/>
    </location>
</feature>
<organism evidence="10 11">
    <name type="scientific">Mycolicibacterium fluoranthenivorans</name>
    <dbReference type="NCBI Taxonomy" id="258505"/>
    <lineage>
        <taxon>Bacteria</taxon>
        <taxon>Bacillati</taxon>
        <taxon>Actinomycetota</taxon>
        <taxon>Actinomycetes</taxon>
        <taxon>Mycobacteriales</taxon>
        <taxon>Mycobacteriaceae</taxon>
        <taxon>Mycolicibacterium</taxon>
    </lineage>
</organism>
<dbReference type="KEGG" id="mflu:HZU40_32780"/>
<gene>
    <name evidence="10" type="ORF">HZU40_32780</name>
</gene>
<dbReference type="Proteomes" id="UP000515498">
    <property type="component" value="Chromosome"/>
</dbReference>
<evidence type="ECO:0000256" key="7">
    <source>
        <dbReference type="SAM" id="MobiDB-lite"/>
    </source>
</evidence>
<proteinExistence type="inferred from homology"/>
<evidence type="ECO:0000313" key="10">
    <source>
        <dbReference type="EMBL" id="QNJ92825.1"/>
    </source>
</evidence>
<name>A0A7G8PEQ9_9MYCO</name>
<evidence type="ECO:0000256" key="5">
    <source>
        <dbReference type="ARBA" id="ARBA00022989"/>
    </source>
</evidence>
<evidence type="ECO:0000256" key="3">
    <source>
        <dbReference type="ARBA" id="ARBA00022679"/>
    </source>
</evidence>
<keyword evidence="6 8" id="KW-0472">Membrane</keyword>
<dbReference type="NCBIfam" id="TIGR03025">
    <property type="entry name" value="EPS_sugtrans"/>
    <property type="match status" value="1"/>
</dbReference>
<dbReference type="Pfam" id="PF13727">
    <property type="entry name" value="CoA_binding_3"/>
    <property type="match status" value="1"/>
</dbReference>
<evidence type="ECO:0000256" key="2">
    <source>
        <dbReference type="ARBA" id="ARBA00006464"/>
    </source>
</evidence>
<dbReference type="Pfam" id="PF02397">
    <property type="entry name" value="Bac_transf"/>
    <property type="match status" value="1"/>
</dbReference>
<accession>A0A7G8PEQ9</accession>
<comment type="subcellular location">
    <subcellularLocation>
        <location evidence="1">Membrane</location>
        <topology evidence="1">Multi-pass membrane protein</topology>
    </subcellularLocation>
</comment>
<feature type="region of interest" description="Disordered" evidence="7">
    <location>
        <begin position="1"/>
        <end position="21"/>
    </location>
</feature>